<name>A0A853DIH5_9MICO</name>
<dbReference type="RefSeq" id="WP_179479595.1">
    <property type="nucleotide sequence ID" value="NZ_JACCFW010000001.1"/>
</dbReference>
<protein>
    <submittedName>
        <fullName evidence="4">MinD-like ATPase involved in chromosome partitioning or flagellar assembly</fullName>
    </submittedName>
</protein>
<sequence>MSTTVVTAVSAPSEAAVATALGTESELRVVRRCPDVADLLAVAQAGRAQVAVISPDLPGVRRSTLADLRASGVQLVGVFDPYDEVQERTLRQWAVPRVVSVHDPRALVAHVLAAAAGATSDPRAPAGDVDAELALLVGDPQGAPDAVDEEEEDDDQDHEDEPRGSGIIAVWGPVGAPGRTTVAVNLAAELVLSGRSAMVVDADTYGACVGQLLALLDEAPGIAAAMRLAEAGRLDVPSLAAVAPVVDPGFRVLTGISRASRWPEIREDALTEVLHTARAMVDHVVVDCAAPIEEDEELSYDTLAPRRNAATLATLRAADTVVVVGTADPVGLQRLVRALEDLRPVVRVDPTVVVTRVRSSAVGSSPETKVTEALHRFAGVSDLSLVPEDREAIDAALLAGRTLAAGASHSPAREAIRALAARLSGVEHLSRRGRLRVLRRGSGPA</sequence>
<keyword evidence="1" id="KW-0547">Nucleotide-binding</keyword>
<evidence type="ECO:0000313" key="4">
    <source>
        <dbReference type="EMBL" id="NYJ73995.1"/>
    </source>
</evidence>
<dbReference type="PANTHER" id="PTHR43384">
    <property type="entry name" value="SEPTUM SITE-DETERMINING PROTEIN MIND HOMOLOG, CHLOROPLASTIC-RELATED"/>
    <property type="match status" value="1"/>
</dbReference>
<evidence type="ECO:0000256" key="2">
    <source>
        <dbReference type="ARBA" id="ARBA00022840"/>
    </source>
</evidence>
<keyword evidence="2" id="KW-0067">ATP-binding</keyword>
<evidence type="ECO:0000256" key="3">
    <source>
        <dbReference type="SAM" id="MobiDB-lite"/>
    </source>
</evidence>
<reference evidence="4 5" key="1">
    <citation type="submission" date="2020-07" db="EMBL/GenBank/DDBJ databases">
        <title>Sequencing the genomes of 1000 actinobacteria strains.</title>
        <authorList>
            <person name="Klenk H.-P."/>
        </authorList>
    </citation>
    <scope>NUCLEOTIDE SEQUENCE [LARGE SCALE GENOMIC DNA]</scope>
    <source>
        <strain evidence="4 5">DSM 29531</strain>
    </source>
</reference>
<gene>
    <name evidence="4" type="ORF">HNR15_000958</name>
</gene>
<proteinExistence type="predicted"/>
<accession>A0A853DIH5</accession>
<dbReference type="GO" id="GO:0016887">
    <property type="term" value="F:ATP hydrolysis activity"/>
    <property type="evidence" value="ECO:0007669"/>
    <property type="project" value="TreeGrafter"/>
</dbReference>
<keyword evidence="4" id="KW-0966">Cell projection</keyword>
<dbReference type="PANTHER" id="PTHR43384:SF6">
    <property type="entry name" value="SEPTUM SITE-DETERMINING PROTEIN MIND HOMOLOG, CHLOROPLASTIC"/>
    <property type="match status" value="1"/>
</dbReference>
<dbReference type="GO" id="GO:0051782">
    <property type="term" value="P:negative regulation of cell division"/>
    <property type="evidence" value="ECO:0007669"/>
    <property type="project" value="TreeGrafter"/>
</dbReference>
<dbReference type="GO" id="GO:0005524">
    <property type="term" value="F:ATP binding"/>
    <property type="evidence" value="ECO:0007669"/>
    <property type="project" value="UniProtKB-KW"/>
</dbReference>
<keyword evidence="4" id="KW-0969">Cilium</keyword>
<dbReference type="Gene3D" id="3.40.50.300">
    <property type="entry name" value="P-loop containing nucleotide triphosphate hydrolases"/>
    <property type="match status" value="1"/>
</dbReference>
<comment type="caution">
    <text evidence="4">The sequence shown here is derived from an EMBL/GenBank/DDBJ whole genome shotgun (WGS) entry which is preliminary data.</text>
</comment>
<dbReference type="AlphaFoldDB" id="A0A853DIH5"/>
<dbReference type="Proteomes" id="UP000571817">
    <property type="component" value="Unassembled WGS sequence"/>
</dbReference>
<evidence type="ECO:0000256" key="1">
    <source>
        <dbReference type="ARBA" id="ARBA00022741"/>
    </source>
</evidence>
<evidence type="ECO:0000313" key="5">
    <source>
        <dbReference type="Proteomes" id="UP000571817"/>
    </source>
</evidence>
<dbReference type="EMBL" id="JACCFW010000001">
    <property type="protein sequence ID" value="NYJ73995.1"/>
    <property type="molecule type" value="Genomic_DNA"/>
</dbReference>
<dbReference type="InterPro" id="IPR050625">
    <property type="entry name" value="ParA/MinD_ATPase"/>
</dbReference>
<feature type="region of interest" description="Disordered" evidence="3">
    <location>
        <begin position="139"/>
        <end position="169"/>
    </location>
</feature>
<dbReference type="SUPFAM" id="SSF52540">
    <property type="entry name" value="P-loop containing nucleoside triphosphate hydrolases"/>
    <property type="match status" value="1"/>
</dbReference>
<organism evidence="4 5">
    <name type="scientific">Allobranchiibius huperziae</name>
    <dbReference type="NCBI Taxonomy" id="1874116"/>
    <lineage>
        <taxon>Bacteria</taxon>
        <taxon>Bacillati</taxon>
        <taxon>Actinomycetota</taxon>
        <taxon>Actinomycetes</taxon>
        <taxon>Micrococcales</taxon>
        <taxon>Dermacoccaceae</taxon>
        <taxon>Allobranchiibius</taxon>
    </lineage>
</organism>
<keyword evidence="4" id="KW-0282">Flagellum</keyword>
<dbReference type="GO" id="GO:0009898">
    <property type="term" value="C:cytoplasmic side of plasma membrane"/>
    <property type="evidence" value="ECO:0007669"/>
    <property type="project" value="TreeGrafter"/>
</dbReference>
<dbReference type="GO" id="GO:0005829">
    <property type="term" value="C:cytosol"/>
    <property type="evidence" value="ECO:0007669"/>
    <property type="project" value="TreeGrafter"/>
</dbReference>
<feature type="compositionally biased region" description="Acidic residues" evidence="3">
    <location>
        <begin position="146"/>
        <end position="159"/>
    </location>
</feature>
<keyword evidence="5" id="KW-1185">Reference proteome</keyword>
<dbReference type="InterPro" id="IPR027417">
    <property type="entry name" value="P-loop_NTPase"/>
</dbReference>